<proteinExistence type="inferred from homology"/>
<evidence type="ECO:0000256" key="3">
    <source>
        <dbReference type="RuleBase" id="RU361235"/>
    </source>
</evidence>
<dbReference type="STRING" id="42673.A0A2K0WFY4"/>
<feature type="signal peptide" evidence="3">
    <location>
        <begin position="1"/>
        <end position="20"/>
    </location>
</feature>
<dbReference type="InterPro" id="IPR029058">
    <property type="entry name" value="AB_hydrolase_fold"/>
</dbReference>
<dbReference type="PROSITE" id="PS00122">
    <property type="entry name" value="CARBOXYLESTERASE_B_1"/>
    <property type="match status" value="1"/>
</dbReference>
<reference evidence="6 7" key="1">
    <citation type="submission" date="2017-06" db="EMBL/GenBank/DDBJ databases">
        <title>Genome of Fusarium nygamai isolate CS10214.</title>
        <authorList>
            <person name="Gardiner D.M."/>
            <person name="Obanor F."/>
            <person name="Kazan K."/>
        </authorList>
    </citation>
    <scope>NUCLEOTIDE SEQUENCE [LARGE SCALE GENOMIC DNA]</scope>
    <source>
        <strain evidence="6 7">CS10214</strain>
    </source>
</reference>
<feature type="compositionally biased region" description="Pro residues" evidence="4">
    <location>
        <begin position="39"/>
        <end position="80"/>
    </location>
</feature>
<dbReference type="InterPro" id="IPR019819">
    <property type="entry name" value="Carboxylesterase_B_CS"/>
</dbReference>
<feature type="domain" description="Carboxylesterase type B" evidence="5">
    <location>
        <begin position="87"/>
        <end position="585"/>
    </location>
</feature>
<accession>A0A2K0WFY4</accession>
<dbReference type="InterPro" id="IPR002018">
    <property type="entry name" value="CarbesteraseB"/>
</dbReference>
<evidence type="ECO:0000313" key="6">
    <source>
        <dbReference type="EMBL" id="PNP81187.1"/>
    </source>
</evidence>
<dbReference type="GO" id="GO:0052689">
    <property type="term" value="F:carboxylic ester hydrolase activity"/>
    <property type="evidence" value="ECO:0007669"/>
    <property type="project" value="TreeGrafter"/>
</dbReference>
<evidence type="ECO:0000259" key="5">
    <source>
        <dbReference type="Pfam" id="PF00135"/>
    </source>
</evidence>
<sequence>MHSSNTLSLLLAAFSGYASALPHYPAPPVPGVPGDHHPPGPPGPPGPRGPPNPPPPPPPPPPPSPSAPAPGPPHVSPPGVPTAQVCNGTYQGKHDTTYDHDLFLGMPYAQPPVGPLRFSSPKSLDKAWKGPRNATEFGWMCIGYGSDTQSLGNPVNEDCLTINIVRPSGVKAGDELPVGLWVHGGSYVNGGSRDPRYNLSYIVDQSVKEGKPIIAASINYRVSQWGFLFSEEMQKENAGNLGFKDQRLAMRWLQDNVAAFGGSPDKVTIWGESAGARSLGMQLVAYEGQHNNLFRAAVLESGSPVALFNEASDWQEYYDALVKKTGCDSASDNLECLRGLPWETLNNIFNNTTPLGVTAPTLTAVIDGDFMTAQASKLLLAGKFAHVPLLMGNNFDEGTAYAKKGINTTEQFQSWLSSLGLSQTQVATATTLYPDIPAEGIPASFTGRPTNEYGSQWKRAAAFAGDFQQHAGRRLLAQVYSGSSIPVFSYLWNVYVNGLPAILGATHFQEVAFVFNNVKGVGYKPSPFEGKPETFVELADLMSKMWVSFMHDLTPNTVKTAPSHVTWPQYTLAEPLNIVFDVNKTDLSYTAVDNVRKEEVAFLLDSVFA</sequence>
<dbReference type="AlphaFoldDB" id="A0A2K0WFY4"/>
<evidence type="ECO:0000256" key="2">
    <source>
        <dbReference type="ARBA" id="ARBA00022801"/>
    </source>
</evidence>
<dbReference type="PANTHER" id="PTHR43918">
    <property type="entry name" value="ACETYLCHOLINESTERASE"/>
    <property type="match status" value="1"/>
</dbReference>
<dbReference type="Proteomes" id="UP000236664">
    <property type="component" value="Unassembled WGS sequence"/>
</dbReference>
<dbReference type="SUPFAM" id="SSF53474">
    <property type="entry name" value="alpha/beta-Hydrolases"/>
    <property type="match status" value="1"/>
</dbReference>
<dbReference type="Gene3D" id="3.40.50.1820">
    <property type="entry name" value="alpha/beta hydrolase"/>
    <property type="match status" value="1"/>
</dbReference>
<name>A0A2K0WFY4_GIBNY</name>
<dbReference type="PANTHER" id="PTHR43918:SF4">
    <property type="entry name" value="CARBOXYLIC ESTER HYDROLASE"/>
    <property type="match status" value="1"/>
</dbReference>
<dbReference type="EMBL" id="MTQA01000071">
    <property type="protein sequence ID" value="PNP81187.1"/>
    <property type="molecule type" value="Genomic_DNA"/>
</dbReference>
<dbReference type="InterPro" id="IPR019826">
    <property type="entry name" value="Carboxylesterase_B_AS"/>
</dbReference>
<dbReference type="EC" id="3.1.1.-" evidence="3"/>
<evidence type="ECO:0000313" key="7">
    <source>
        <dbReference type="Proteomes" id="UP000236664"/>
    </source>
</evidence>
<feature type="chain" id="PRO_5014211594" description="Carboxylic ester hydrolase" evidence="3">
    <location>
        <begin position="21"/>
        <end position="609"/>
    </location>
</feature>
<keyword evidence="7" id="KW-1185">Reference proteome</keyword>
<gene>
    <name evidence="6" type="ORF">FNYG_05654</name>
</gene>
<evidence type="ECO:0000256" key="1">
    <source>
        <dbReference type="ARBA" id="ARBA00005964"/>
    </source>
</evidence>
<keyword evidence="3" id="KW-0732">Signal</keyword>
<evidence type="ECO:0000256" key="4">
    <source>
        <dbReference type="SAM" id="MobiDB-lite"/>
    </source>
</evidence>
<keyword evidence="2 3" id="KW-0378">Hydrolase</keyword>
<dbReference type="Pfam" id="PF00135">
    <property type="entry name" value="COesterase"/>
    <property type="match status" value="1"/>
</dbReference>
<protein>
    <recommendedName>
        <fullName evidence="3">Carboxylic ester hydrolase</fullName>
        <ecNumber evidence="3">3.1.1.-</ecNumber>
    </recommendedName>
</protein>
<dbReference type="InterPro" id="IPR050654">
    <property type="entry name" value="AChE-related_enzymes"/>
</dbReference>
<dbReference type="PROSITE" id="PS00941">
    <property type="entry name" value="CARBOXYLESTERASE_B_2"/>
    <property type="match status" value="1"/>
</dbReference>
<comment type="caution">
    <text evidence="6">The sequence shown here is derived from an EMBL/GenBank/DDBJ whole genome shotgun (WGS) entry which is preliminary data.</text>
</comment>
<organism evidence="6 7">
    <name type="scientific">Gibberella nygamai</name>
    <name type="common">Bean root rot disease fungus</name>
    <name type="synonym">Fusarium nygamai</name>
    <dbReference type="NCBI Taxonomy" id="42673"/>
    <lineage>
        <taxon>Eukaryota</taxon>
        <taxon>Fungi</taxon>
        <taxon>Dikarya</taxon>
        <taxon>Ascomycota</taxon>
        <taxon>Pezizomycotina</taxon>
        <taxon>Sordariomycetes</taxon>
        <taxon>Hypocreomycetidae</taxon>
        <taxon>Hypocreales</taxon>
        <taxon>Nectriaceae</taxon>
        <taxon>Fusarium</taxon>
        <taxon>Fusarium fujikuroi species complex</taxon>
    </lineage>
</organism>
<comment type="similarity">
    <text evidence="1 3">Belongs to the type-B carboxylesterase/lipase family.</text>
</comment>
<feature type="region of interest" description="Disordered" evidence="4">
    <location>
        <begin position="28"/>
        <end position="93"/>
    </location>
</feature>
<dbReference type="OrthoDB" id="408631at2759"/>